<dbReference type="FunFam" id="1.10.630.10:FF:000018">
    <property type="entry name" value="Cytochrome P450 monooxygenase"/>
    <property type="match status" value="1"/>
</dbReference>
<comment type="pathway">
    <text evidence="9">Antibiotic biosynthesis; mycinamicin biosynthesis.</text>
</comment>
<dbReference type="GO" id="GO:0005506">
    <property type="term" value="F:iron ion binding"/>
    <property type="evidence" value="ECO:0007669"/>
    <property type="project" value="InterPro"/>
</dbReference>
<reference evidence="12" key="1">
    <citation type="submission" date="2015-01" db="EMBL/GenBank/DDBJ databases">
        <title>Characterization of the biosynthetic gene cluster for maklamicin, a spirotetronate-class antibiotic of the endophytic Micromonospora sp. GMKU326.</title>
        <authorList>
            <person name="Kitani S."/>
            <person name="Ratama D."/>
            <person name="Hashimoto J."/>
            <person name="Thamchaipenet A."/>
            <person name="Igarashi Y."/>
            <person name="Shin-ya K."/>
            <person name="Ikeda H."/>
            <person name="Nihira T."/>
        </authorList>
    </citation>
    <scope>NUCLEOTIDE SEQUENCE</scope>
    <source>
        <strain evidence="12">GMKU326</strain>
    </source>
</reference>
<dbReference type="GO" id="GO:0020037">
    <property type="term" value="F:heme binding"/>
    <property type="evidence" value="ECO:0007669"/>
    <property type="project" value="InterPro"/>
</dbReference>
<evidence type="ECO:0000256" key="11">
    <source>
        <dbReference type="SAM" id="MobiDB-lite"/>
    </source>
</evidence>
<evidence type="ECO:0000256" key="2">
    <source>
        <dbReference type="ARBA" id="ARBA00022617"/>
    </source>
</evidence>
<proteinExistence type="inferred from homology"/>
<dbReference type="InterPro" id="IPR017972">
    <property type="entry name" value="Cyt_P450_CS"/>
</dbReference>
<evidence type="ECO:0000256" key="5">
    <source>
        <dbReference type="ARBA" id="ARBA00023002"/>
    </source>
</evidence>
<evidence type="ECO:0000256" key="7">
    <source>
        <dbReference type="ARBA" id="ARBA00023033"/>
    </source>
</evidence>
<dbReference type="Gene3D" id="1.10.630.10">
    <property type="entry name" value="Cytochrome P450"/>
    <property type="match status" value="1"/>
</dbReference>
<dbReference type="CDD" id="cd11030">
    <property type="entry name" value="CYP105-like"/>
    <property type="match status" value="1"/>
</dbReference>
<dbReference type="EMBL" id="LC021382">
    <property type="protein sequence ID" value="BAQ25499.1"/>
    <property type="molecule type" value="Genomic_DNA"/>
</dbReference>
<evidence type="ECO:0000256" key="9">
    <source>
        <dbReference type="ARBA" id="ARBA00060683"/>
    </source>
</evidence>
<feature type="region of interest" description="Disordered" evidence="11">
    <location>
        <begin position="1"/>
        <end position="34"/>
    </location>
</feature>
<keyword evidence="5 10" id="KW-0560">Oxidoreductase</keyword>
<comment type="similarity">
    <text evidence="1 10">Belongs to the cytochrome P450 family.</text>
</comment>
<evidence type="ECO:0000256" key="4">
    <source>
        <dbReference type="ARBA" id="ARBA00022857"/>
    </source>
</evidence>
<dbReference type="AlphaFoldDB" id="A0A0B6VRZ0"/>
<accession>A0A0B6VRZ0</accession>
<dbReference type="InterPro" id="IPR002397">
    <property type="entry name" value="Cyt_P450_B"/>
</dbReference>
<dbReference type="GO" id="GO:0016705">
    <property type="term" value="F:oxidoreductase activity, acting on paired donors, with incorporation or reduction of molecular oxygen"/>
    <property type="evidence" value="ECO:0007669"/>
    <property type="project" value="InterPro"/>
</dbReference>
<evidence type="ECO:0000256" key="8">
    <source>
        <dbReference type="ARBA" id="ARBA00023194"/>
    </source>
</evidence>
<keyword evidence="6 10" id="KW-0408">Iron</keyword>
<dbReference type="GO" id="GO:0017000">
    <property type="term" value="P:antibiotic biosynthetic process"/>
    <property type="evidence" value="ECO:0007669"/>
    <property type="project" value="UniProtKB-KW"/>
</dbReference>
<evidence type="ECO:0000256" key="3">
    <source>
        <dbReference type="ARBA" id="ARBA00022723"/>
    </source>
</evidence>
<evidence type="ECO:0000313" key="12">
    <source>
        <dbReference type="EMBL" id="BAQ25499.1"/>
    </source>
</evidence>
<gene>
    <name evidence="12" type="primary">makC2</name>
</gene>
<dbReference type="InterPro" id="IPR036396">
    <property type="entry name" value="Cyt_P450_sf"/>
</dbReference>
<keyword evidence="8" id="KW-0045">Antibiotic biosynthesis</keyword>
<dbReference type="GO" id="GO:0004497">
    <property type="term" value="F:monooxygenase activity"/>
    <property type="evidence" value="ECO:0007669"/>
    <property type="project" value="UniProtKB-KW"/>
</dbReference>
<dbReference type="Pfam" id="PF00067">
    <property type="entry name" value="p450"/>
    <property type="match status" value="2"/>
</dbReference>
<organism evidence="12">
    <name type="scientific">Micromonospora sp. GMKU326</name>
    <dbReference type="NCBI Taxonomy" id="718015"/>
    <lineage>
        <taxon>Bacteria</taxon>
        <taxon>Bacillati</taxon>
        <taxon>Actinomycetota</taxon>
        <taxon>Actinomycetes</taxon>
        <taxon>Micromonosporales</taxon>
        <taxon>Micromonosporaceae</taxon>
        <taxon>Micromonospora</taxon>
    </lineage>
</organism>
<dbReference type="PRINTS" id="PR00359">
    <property type="entry name" value="BP450"/>
</dbReference>
<evidence type="ECO:0000256" key="1">
    <source>
        <dbReference type="ARBA" id="ARBA00010617"/>
    </source>
</evidence>
<dbReference type="PROSITE" id="PS00086">
    <property type="entry name" value="CYTOCHROME_P450"/>
    <property type="match status" value="1"/>
</dbReference>
<keyword evidence="2 10" id="KW-0349">Heme</keyword>
<dbReference type="PRINTS" id="PR00385">
    <property type="entry name" value="P450"/>
</dbReference>
<keyword evidence="4" id="KW-0521">NADP</keyword>
<protein>
    <submittedName>
        <fullName evidence="12">Cytochrome P450</fullName>
    </submittedName>
</protein>
<evidence type="ECO:0000256" key="6">
    <source>
        <dbReference type="ARBA" id="ARBA00023004"/>
    </source>
</evidence>
<dbReference type="InterPro" id="IPR001128">
    <property type="entry name" value="Cyt_P450"/>
</dbReference>
<keyword evidence="7 10" id="KW-0503">Monooxygenase</keyword>
<dbReference type="PANTHER" id="PTHR46696">
    <property type="entry name" value="P450, PUTATIVE (EUROFUNG)-RELATED"/>
    <property type="match status" value="1"/>
</dbReference>
<name>A0A0B6VRZ0_9ACTN</name>
<dbReference type="PANTHER" id="PTHR46696:SF1">
    <property type="entry name" value="CYTOCHROME P450 YJIB-RELATED"/>
    <property type="match status" value="1"/>
</dbReference>
<keyword evidence="3 10" id="KW-0479">Metal-binding</keyword>
<evidence type="ECO:0000256" key="10">
    <source>
        <dbReference type="RuleBase" id="RU000461"/>
    </source>
</evidence>
<sequence>MTDLNSSVTGLPVARRCPFDPPEELASPRARGPITRMRYPDGHDGWLVTGHALARTVLADPRFSARHELRHSPVPTPAKPMAAMPGVFIGMDAPDHTRYRQLINRHFTVRRVRELEPMIERVVAQRLDAMAAAGPTADLMRAFALPVPAQIICELLGVPEESHEEIQRHRMATIDPESDPQAALAATRATMEFMLGLARRKRAEPGDDLLSGLIADGGLDDQELAGIALLMLIAGHETTANMLGLGVYLLLRRPDLAEGIRDRDGVLTETAVDELLRYLAVVQFASRAALTDVELGGITIAAGETVTVSLSAANRDGARFDDPAQFRADRPSGGQLTFGHGAHQCLGQHLTRAELRIGLSALLRRFPGLRLAVPPAEIGFREAVPTVGVPRLPVRW</sequence>
<dbReference type="SUPFAM" id="SSF48264">
    <property type="entry name" value="Cytochrome P450"/>
    <property type="match status" value="1"/>
</dbReference>